<dbReference type="Pfam" id="PF13812">
    <property type="entry name" value="PPR_3"/>
    <property type="match status" value="1"/>
</dbReference>
<dbReference type="PROSITE" id="PS51375">
    <property type="entry name" value="PPR"/>
    <property type="match status" value="8"/>
</dbReference>
<dbReference type="InterPro" id="IPR002885">
    <property type="entry name" value="PPR_rpt"/>
</dbReference>
<feature type="repeat" description="PPR" evidence="3">
    <location>
        <begin position="185"/>
        <end position="215"/>
    </location>
</feature>
<evidence type="ECO:0000313" key="4">
    <source>
        <dbReference type="EMBL" id="KAJ6803178.1"/>
    </source>
</evidence>
<dbReference type="Pfam" id="PF01535">
    <property type="entry name" value="PPR"/>
    <property type="match status" value="1"/>
</dbReference>
<keyword evidence="2" id="KW-0677">Repeat</keyword>
<feature type="repeat" description="PPR" evidence="3">
    <location>
        <begin position="9"/>
        <end position="44"/>
    </location>
</feature>
<evidence type="ECO:0000256" key="1">
    <source>
        <dbReference type="ARBA" id="ARBA00007626"/>
    </source>
</evidence>
<dbReference type="NCBIfam" id="TIGR00756">
    <property type="entry name" value="PPR"/>
    <property type="match status" value="7"/>
</dbReference>
<dbReference type="PANTHER" id="PTHR47447:SF21">
    <property type="entry name" value="PENTACOTRIPEPTIDE-REPEAT REGION OF PRORP DOMAIN-CONTAINING PROTEIN"/>
    <property type="match status" value="1"/>
</dbReference>
<keyword evidence="5" id="KW-1185">Reference proteome</keyword>
<dbReference type="Pfam" id="PF13041">
    <property type="entry name" value="PPR_2"/>
    <property type="match status" value="2"/>
</dbReference>
<dbReference type="Proteomes" id="UP001140949">
    <property type="component" value="Unassembled WGS sequence"/>
</dbReference>
<dbReference type="InterPro" id="IPR011990">
    <property type="entry name" value="TPR-like_helical_dom_sf"/>
</dbReference>
<proteinExistence type="inferred from homology"/>
<evidence type="ECO:0000256" key="3">
    <source>
        <dbReference type="PROSITE-ProRule" id="PRU00708"/>
    </source>
</evidence>
<gene>
    <name evidence="4" type="ORF">M6B38_109380</name>
</gene>
<sequence>MKDGGLLPDLVTYSTLLSGCAKLKDGYSKAMELVNELNDNGLHMDGVIYGNLLAVCASNGLRDEAEIFFQQMKNEGCTPNLFHYSSLLNGYSEGGNYVEAEKLIEDLKSSGLVPNKVILTTLLKVYAKNGLFEKSRELLAELEALGYAEDEMPYCLLMDSLSKTGHIHEARAIFTEMKEKNVRSDGYAYSIMISALCRSGLLREARQLSKDFEANYDRYDLVMLNTLLRAYSNAGDMDSVMQTLKKMDELTISPDWNTFHILIKYFCKERLHHLAYRTIEDMHSKGHQLDEELCTSLILQLSEAGSPSEALSVYNMLRYSKRSLCKTLHEKVLNILVAAGLLKDAYVVMKDNSDVISMQSLEKFAVAFMKSGNINLMNDVLKALHRSGYKIDMEVFDLAVSRYIGKPEKKELLLQLLEWMSGQGYVVNSSSRNLLLKNSSLFGEKRLIAEILSKQQMMSRRLRSSEVKKES</sequence>
<comment type="similarity">
    <text evidence="1">Belongs to the PPR family. P subfamily.</text>
</comment>
<dbReference type="SUPFAM" id="SSF48452">
    <property type="entry name" value="TPR-like"/>
    <property type="match status" value="1"/>
</dbReference>
<protein>
    <submittedName>
        <fullName evidence="4">Pentatricopeptide repeat-containing protein, chloroplastic</fullName>
    </submittedName>
</protein>
<dbReference type="PANTHER" id="PTHR47447">
    <property type="entry name" value="OS03G0856100 PROTEIN"/>
    <property type="match status" value="1"/>
</dbReference>
<feature type="repeat" description="PPR" evidence="3">
    <location>
        <begin position="45"/>
        <end position="79"/>
    </location>
</feature>
<feature type="repeat" description="PPR" evidence="3">
    <location>
        <begin position="80"/>
        <end position="114"/>
    </location>
</feature>
<comment type="caution">
    <text evidence="4">The sequence shown here is derived from an EMBL/GenBank/DDBJ whole genome shotgun (WGS) entry which is preliminary data.</text>
</comment>
<evidence type="ECO:0000313" key="5">
    <source>
        <dbReference type="Proteomes" id="UP001140949"/>
    </source>
</evidence>
<name>A0AAX6EGU0_IRIPA</name>
<reference evidence="4" key="2">
    <citation type="submission" date="2023-04" db="EMBL/GenBank/DDBJ databases">
        <authorList>
            <person name="Bruccoleri R.E."/>
            <person name="Oakeley E.J."/>
            <person name="Faust A.-M."/>
            <person name="Dessus-Babus S."/>
            <person name="Altorfer M."/>
            <person name="Burckhardt D."/>
            <person name="Oertli M."/>
            <person name="Naumann U."/>
            <person name="Petersen F."/>
            <person name="Wong J."/>
        </authorList>
    </citation>
    <scope>NUCLEOTIDE SEQUENCE</scope>
    <source>
        <strain evidence="4">GSM-AAB239-AS_SAM_17_03QT</strain>
        <tissue evidence="4">Leaf</tissue>
    </source>
</reference>
<reference evidence="4" key="1">
    <citation type="journal article" date="2023" name="GigaByte">
        <title>Genome assembly of the bearded iris, Iris pallida Lam.</title>
        <authorList>
            <person name="Bruccoleri R.E."/>
            <person name="Oakeley E.J."/>
            <person name="Faust A.M.E."/>
            <person name="Altorfer M."/>
            <person name="Dessus-Babus S."/>
            <person name="Burckhardt D."/>
            <person name="Oertli M."/>
            <person name="Naumann U."/>
            <person name="Petersen F."/>
            <person name="Wong J."/>
        </authorList>
    </citation>
    <scope>NUCLEOTIDE SEQUENCE</scope>
    <source>
        <strain evidence="4">GSM-AAB239-AS_SAM_17_03QT</strain>
    </source>
</reference>
<organism evidence="4 5">
    <name type="scientific">Iris pallida</name>
    <name type="common">Sweet iris</name>
    <dbReference type="NCBI Taxonomy" id="29817"/>
    <lineage>
        <taxon>Eukaryota</taxon>
        <taxon>Viridiplantae</taxon>
        <taxon>Streptophyta</taxon>
        <taxon>Embryophyta</taxon>
        <taxon>Tracheophyta</taxon>
        <taxon>Spermatophyta</taxon>
        <taxon>Magnoliopsida</taxon>
        <taxon>Liliopsida</taxon>
        <taxon>Asparagales</taxon>
        <taxon>Iridaceae</taxon>
        <taxon>Iridoideae</taxon>
        <taxon>Irideae</taxon>
        <taxon>Iris</taxon>
    </lineage>
</organism>
<accession>A0AAX6EGU0</accession>
<feature type="repeat" description="PPR" evidence="3">
    <location>
        <begin position="220"/>
        <end position="254"/>
    </location>
</feature>
<feature type="repeat" description="PPR" evidence="3">
    <location>
        <begin position="255"/>
        <end position="289"/>
    </location>
</feature>
<dbReference type="AlphaFoldDB" id="A0AAX6EGU0"/>
<feature type="repeat" description="PPR" evidence="3">
    <location>
        <begin position="115"/>
        <end position="149"/>
    </location>
</feature>
<evidence type="ECO:0000256" key="2">
    <source>
        <dbReference type="ARBA" id="ARBA00022737"/>
    </source>
</evidence>
<feature type="repeat" description="PPR" evidence="3">
    <location>
        <begin position="150"/>
        <end position="184"/>
    </location>
</feature>
<dbReference type="Gene3D" id="1.25.40.10">
    <property type="entry name" value="Tetratricopeptide repeat domain"/>
    <property type="match status" value="2"/>
</dbReference>
<dbReference type="EMBL" id="JANAVB010036618">
    <property type="protein sequence ID" value="KAJ6803178.1"/>
    <property type="molecule type" value="Genomic_DNA"/>
</dbReference>
<dbReference type="PROSITE" id="PS51257">
    <property type="entry name" value="PROKAR_LIPOPROTEIN"/>
    <property type="match status" value="1"/>
</dbReference>